<comment type="similarity">
    <text evidence="2">Belongs to the cytochrome P450 family.</text>
</comment>
<dbReference type="PANTHER" id="PTHR24305:SF157">
    <property type="entry name" value="N-ACETYLTRYPTOPHAN 6-HYDROXYLASE IVOC-RELATED"/>
    <property type="match status" value="1"/>
</dbReference>
<dbReference type="OrthoDB" id="3945418at2759"/>
<dbReference type="InterPro" id="IPR002401">
    <property type="entry name" value="Cyt_P450_E_grp-I"/>
</dbReference>
<evidence type="ECO:0008006" key="10">
    <source>
        <dbReference type="Google" id="ProtNLM"/>
    </source>
</evidence>
<keyword evidence="4" id="KW-0560">Oxidoreductase</keyword>
<dbReference type="Pfam" id="PF00067">
    <property type="entry name" value="p450"/>
    <property type="match status" value="1"/>
</dbReference>
<dbReference type="Proteomes" id="UP000664534">
    <property type="component" value="Unassembled WGS sequence"/>
</dbReference>
<sequence>MLAVILLGLIAFQIAKYVYRLTFHPLAHFPGPRLAALTNLYGAFYDLSETRSYVKEMPALHERYGPIVRAWPNELHVADMDAYNQIFKTGTRFDKEYSFYKGFPPLNGSLNQILETKAAMARIIMISPYFSREAIRRAEPLISKCTVKFMSVLTDAATSGKAVNLSFGFRCVTADTIMNHSFQKPLGALDAPGFDFPLIMALDASLKDIQWVHYFPTPFGLLFRITDLLPETLFEKLFKPLYLTKWCLNFCRDRIVELQKNPTGPDSLPTVFDTMLNPNLEKGQYTPTLRELTADALLLLLAGTDSTAHTLVTATYGMLTNPDMLRKLKTELKQAIPDRDSVVEWAALEKLPYLRALIKESLRFVSGSPGRLPRTVPSTGAVFCGQQIPPGTIITSGTYVHHRNPKTFEDPNTFRPERWLQGSVGEMEKNLVAFSRGSRTCTGMNLAYCELYLTLAHLFRKFDLELYQTTPADMEWKDCTVYRRMGNLKVLIREAKD</sequence>
<dbReference type="PRINTS" id="PR00385">
    <property type="entry name" value="P450"/>
</dbReference>
<comment type="cofactor">
    <cofactor evidence="1 7">
        <name>heme</name>
        <dbReference type="ChEBI" id="CHEBI:30413"/>
    </cofactor>
</comment>
<evidence type="ECO:0000256" key="4">
    <source>
        <dbReference type="ARBA" id="ARBA00023002"/>
    </source>
</evidence>
<keyword evidence="6" id="KW-0503">Monooxygenase</keyword>
<dbReference type="InterPro" id="IPR036396">
    <property type="entry name" value="Cyt_P450_sf"/>
</dbReference>
<keyword evidence="9" id="KW-1185">Reference proteome</keyword>
<dbReference type="SUPFAM" id="SSF48264">
    <property type="entry name" value="Cytochrome P450"/>
    <property type="match status" value="1"/>
</dbReference>
<comment type="caution">
    <text evidence="8">The sequence shown here is derived from an EMBL/GenBank/DDBJ whole genome shotgun (WGS) entry which is preliminary data.</text>
</comment>
<dbReference type="PRINTS" id="PR00463">
    <property type="entry name" value="EP450I"/>
</dbReference>
<dbReference type="PANTHER" id="PTHR24305">
    <property type="entry name" value="CYTOCHROME P450"/>
    <property type="match status" value="1"/>
</dbReference>
<evidence type="ECO:0000256" key="2">
    <source>
        <dbReference type="ARBA" id="ARBA00010617"/>
    </source>
</evidence>
<evidence type="ECO:0000256" key="6">
    <source>
        <dbReference type="ARBA" id="ARBA00023033"/>
    </source>
</evidence>
<evidence type="ECO:0000256" key="1">
    <source>
        <dbReference type="ARBA" id="ARBA00001971"/>
    </source>
</evidence>
<dbReference type="Gene3D" id="1.10.630.10">
    <property type="entry name" value="Cytochrome P450"/>
    <property type="match status" value="1"/>
</dbReference>
<reference evidence="8" key="1">
    <citation type="submission" date="2021-03" db="EMBL/GenBank/DDBJ databases">
        <authorList>
            <person name="Tagirdzhanova G."/>
        </authorList>
    </citation>
    <scope>NUCLEOTIDE SEQUENCE</scope>
</reference>
<evidence type="ECO:0000313" key="9">
    <source>
        <dbReference type="Proteomes" id="UP000664534"/>
    </source>
</evidence>
<feature type="binding site" description="axial binding residue" evidence="7">
    <location>
        <position position="441"/>
    </location>
    <ligand>
        <name>heme</name>
        <dbReference type="ChEBI" id="CHEBI:30413"/>
    </ligand>
    <ligandPart>
        <name>Fe</name>
        <dbReference type="ChEBI" id="CHEBI:18248"/>
    </ligandPart>
</feature>
<evidence type="ECO:0000256" key="3">
    <source>
        <dbReference type="ARBA" id="ARBA00022723"/>
    </source>
</evidence>
<dbReference type="GO" id="GO:0020037">
    <property type="term" value="F:heme binding"/>
    <property type="evidence" value="ECO:0007669"/>
    <property type="project" value="InterPro"/>
</dbReference>
<protein>
    <recommendedName>
        <fullName evidence="10">Cytochrome P450</fullName>
    </recommendedName>
</protein>
<proteinExistence type="inferred from homology"/>
<dbReference type="GO" id="GO:0016705">
    <property type="term" value="F:oxidoreductase activity, acting on paired donors, with incorporation or reduction of molecular oxygen"/>
    <property type="evidence" value="ECO:0007669"/>
    <property type="project" value="InterPro"/>
</dbReference>
<organism evidence="8 9">
    <name type="scientific">Imshaugia aleurites</name>
    <dbReference type="NCBI Taxonomy" id="172621"/>
    <lineage>
        <taxon>Eukaryota</taxon>
        <taxon>Fungi</taxon>
        <taxon>Dikarya</taxon>
        <taxon>Ascomycota</taxon>
        <taxon>Pezizomycotina</taxon>
        <taxon>Lecanoromycetes</taxon>
        <taxon>OSLEUM clade</taxon>
        <taxon>Lecanoromycetidae</taxon>
        <taxon>Lecanorales</taxon>
        <taxon>Lecanorineae</taxon>
        <taxon>Parmeliaceae</taxon>
        <taxon>Imshaugia</taxon>
    </lineage>
</organism>
<name>A0A8H3FBA0_9LECA</name>
<accession>A0A8H3FBA0</accession>
<evidence type="ECO:0000313" key="8">
    <source>
        <dbReference type="EMBL" id="CAF9921496.1"/>
    </source>
</evidence>
<evidence type="ECO:0000256" key="7">
    <source>
        <dbReference type="PIRSR" id="PIRSR602401-1"/>
    </source>
</evidence>
<dbReference type="InterPro" id="IPR001128">
    <property type="entry name" value="Cyt_P450"/>
</dbReference>
<dbReference type="GO" id="GO:0005506">
    <property type="term" value="F:iron ion binding"/>
    <property type="evidence" value="ECO:0007669"/>
    <property type="project" value="InterPro"/>
</dbReference>
<dbReference type="AlphaFoldDB" id="A0A8H3FBA0"/>
<keyword evidence="7" id="KW-0349">Heme</keyword>
<dbReference type="GO" id="GO:0004497">
    <property type="term" value="F:monooxygenase activity"/>
    <property type="evidence" value="ECO:0007669"/>
    <property type="project" value="UniProtKB-KW"/>
</dbReference>
<gene>
    <name evidence="8" type="ORF">IMSHALPRED_005188</name>
</gene>
<keyword evidence="5 7" id="KW-0408">Iron</keyword>
<keyword evidence="3 7" id="KW-0479">Metal-binding</keyword>
<evidence type="ECO:0000256" key="5">
    <source>
        <dbReference type="ARBA" id="ARBA00023004"/>
    </source>
</evidence>
<dbReference type="EMBL" id="CAJPDT010000028">
    <property type="protein sequence ID" value="CAF9921496.1"/>
    <property type="molecule type" value="Genomic_DNA"/>
</dbReference>
<dbReference type="InterPro" id="IPR050121">
    <property type="entry name" value="Cytochrome_P450_monoxygenase"/>
</dbReference>
<dbReference type="CDD" id="cd11062">
    <property type="entry name" value="CYP58-like"/>
    <property type="match status" value="1"/>
</dbReference>